<dbReference type="InterPro" id="IPR050328">
    <property type="entry name" value="Dev_Immune_Receptor"/>
</dbReference>
<accession>A0A7R9ACW3</accession>
<dbReference type="InterPro" id="IPR001611">
    <property type="entry name" value="Leu-rich_rpt"/>
</dbReference>
<sequence length="217" mass="25044">MYIISEDKTLKIPLRSPKPTNKMMFPSSTFLFLFILTLLSQFTRQACPIRNIEPCNCKETKDGVQVECSQASNGEEIAFPFKNALWPSTQLSTFKLTDNNAIETIPEDVFADYSFKKIWMEKTAIRKIHPSAILPSKDHLEYLDISRGRLEEFPFNLLPRLPRLKFLNLYSNSLTVIPALNSPSLEYFSISDNMVTRVKEFGWKTPNLIYLSMSEEE</sequence>
<feature type="signal peptide" evidence="2">
    <location>
        <begin position="1"/>
        <end position="45"/>
    </location>
</feature>
<evidence type="ECO:0000313" key="4">
    <source>
        <dbReference type="Proteomes" id="UP000677054"/>
    </source>
</evidence>
<dbReference type="AlphaFoldDB" id="A0A7R9ACW3"/>
<dbReference type="EMBL" id="LR903400">
    <property type="protein sequence ID" value="CAD7251855.1"/>
    <property type="molecule type" value="Genomic_DNA"/>
</dbReference>
<proteinExistence type="predicted"/>
<evidence type="ECO:0000313" key="3">
    <source>
        <dbReference type="EMBL" id="CAD7251855.1"/>
    </source>
</evidence>
<gene>
    <name evidence="3" type="ORF">DSTB1V02_LOCUS11617</name>
</gene>
<name>A0A7R9ACW3_9CRUS</name>
<organism evidence="3">
    <name type="scientific">Darwinula stevensoni</name>
    <dbReference type="NCBI Taxonomy" id="69355"/>
    <lineage>
        <taxon>Eukaryota</taxon>
        <taxon>Metazoa</taxon>
        <taxon>Ecdysozoa</taxon>
        <taxon>Arthropoda</taxon>
        <taxon>Crustacea</taxon>
        <taxon>Oligostraca</taxon>
        <taxon>Ostracoda</taxon>
        <taxon>Podocopa</taxon>
        <taxon>Podocopida</taxon>
        <taxon>Darwinulocopina</taxon>
        <taxon>Darwinuloidea</taxon>
        <taxon>Darwinulidae</taxon>
        <taxon>Darwinula</taxon>
    </lineage>
</organism>
<feature type="chain" id="PRO_5036209783" evidence="2">
    <location>
        <begin position="46"/>
        <end position="217"/>
    </location>
</feature>
<dbReference type="Proteomes" id="UP000677054">
    <property type="component" value="Unassembled WGS sequence"/>
</dbReference>
<evidence type="ECO:0000256" key="2">
    <source>
        <dbReference type="SAM" id="SignalP"/>
    </source>
</evidence>
<dbReference type="EMBL" id="CAJPEV010003883">
    <property type="protein sequence ID" value="CAG0900739.1"/>
    <property type="molecule type" value="Genomic_DNA"/>
</dbReference>
<reference evidence="3" key="1">
    <citation type="submission" date="2020-11" db="EMBL/GenBank/DDBJ databases">
        <authorList>
            <person name="Tran Van P."/>
        </authorList>
    </citation>
    <scope>NUCLEOTIDE SEQUENCE</scope>
</reference>
<protein>
    <submittedName>
        <fullName evidence="3">Uncharacterized protein</fullName>
    </submittedName>
</protein>
<dbReference type="InterPro" id="IPR032675">
    <property type="entry name" value="LRR_dom_sf"/>
</dbReference>
<evidence type="ECO:0000256" key="1">
    <source>
        <dbReference type="ARBA" id="ARBA00022729"/>
    </source>
</evidence>
<dbReference type="SUPFAM" id="SSF52058">
    <property type="entry name" value="L domain-like"/>
    <property type="match status" value="1"/>
</dbReference>
<keyword evidence="1 2" id="KW-0732">Signal</keyword>
<dbReference type="PANTHER" id="PTHR24373:SF275">
    <property type="entry name" value="TIR DOMAIN-CONTAINING PROTEIN"/>
    <property type="match status" value="1"/>
</dbReference>
<dbReference type="Gene3D" id="3.80.10.10">
    <property type="entry name" value="Ribonuclease Inhibitor"/>
    <property type="match status" value="1"/>
</dbReference>
<keyword evidence="4" id="KW-1185">Reference proteome</keyword>
<dbReference type="PROSITE" id="PS51450">
    <property type="entry name" value="LRR"/>
    <property type="match status" value="1"/>
</dbReference>
<dbReference type="PANTHER" id="PTHR24373">
    <property type="entry name" value="SLIT RELATED LEUCINE-RICH REPEAT NEURONAL PROTEIN"/>
    <property type="match status" value="1"/>
</dbReference>